<comment type="caution">
    <text evidence="1">The sequence shown here is derived from an EMBL/GenBank/DDBJ whole genome shotgun (WGS) entry which is preliminary data.</text>
</comment>
<sequence length="86" mass="10600">MSYSYKVKKTNRVCERCDSRYLRLEKWIYGKKNRQTKKAKIICLDCSHRRAVSITKDLFELTRVIRWRHKRKKLLEKEGYSYLILK</sequence>
<dbReference type="Proteomes" id="UP000176578">
    <property type="component" value="Unassembled WGS sequence"/>
</dbReference>
<proteinExistence type="predicted"/>
<evidence type="ECO:0000313" key="2">
    <source>
        <dbReference type="Proteomes" id="UP000176578"/>
    </source>
</evidence>
<protein>
    <submittedName>
        <fullName evidence="1">Uncharacterized protein</fullName>
    </submittedName>
</protein>
<dbReference type="EMBL" id="MFDZ01000052">
    <property type="protein sequence ID" value="OGE77421.1"/>
    <property type="molecule type" value="Genomic_DNA"/>
</dbReference>
<reference evidence="1 2" key="1">
    <citation type="journal article" date="2016" name="Nat. Commun.">
        <title>Thousands of microbial genomes shed light on interconnected biogeochemical processes in an aquifer system.</title>
        <authorList>
            <person name="Anantharaman K."/>
            <person name="Brown C.T."/>
            <person name="Hug L.A."/>
            <person name="Sharon I."/>
            <person name="Castelle C.J."/>
            <person name="Probst A.J."/>
            <person name="Thomas B.C."/>
            <person name="Singh A."/>
            <person name="Wilkins M.J."/>
            <person name="Karaoz U."/>
            <person name="Brodie E.L."/>
            <person name="Williams K.H."/>
            <person name="Hubbard S.S."/>
            <person name="Banfield J.F."/>
        </authorList>
    </citation>
    <scope>NUCLEOTIDE SEQUENCE [LARGE SCALE GENOMIC DNA]</scope>
</reference>
<organism evidence="1 2">
    <name type="scientific">Candidatus Daviesbacteria bacterium RIFCSPLOWO2_02_FULL_41_8</name>
    <dbReference type="NCBI Taxonomy" id="1797798"/>
    <lineage>
        <taxon>Bacteria</taxon>
        <taxon>Candidatus Daviesiibacteriota</taxon>
    </lineage>
</organism>
<evidence type="ECO:0000313" key="1">
    <source>
        <dbReference type="EMBL" id="OGE77421.1"/>
    </source>
</evidence>
<accession>A0A1F5NI98</accession>
<gene>
    <name evidence="1" type="ORF">A3J19_03175</name>
</gene>
<name>A0A1F5NI98_9BACT</name>
<dbReference type="AlphaFoldDB" id="A0A1F5NI98"/>